<comment type="caution">
    <text evidence="1">The sequence shown here is derived from an EMBL/GenBank/DDBJ whole genome shotgun (WGS) entry which is preliminary data.</text>
</comment>
<name>A0A2B7ZV02_9EURO</name>
<reference evidence="1 2" key="1">
    <citation type="submission" date="2017-10" db="EMBL/GenBank/DDBJ databases">
        <title>Comparative genomics in systemic dimorphic fungi from Ajellomycetaceae.</title>
        <authorList>
            <person name="Munoz J.F."/>
            <person name="Mcewen J.G."/>
            <person name="Clay O.K."/>
            <person name="Cuomo C.A."/>
        </authorList>
    </citation>
    <scope>NUCLEOTIDE SEQUENCE [LARGE SCALE GENOMIC DNA]</scope>
    <source>
        <strain evidence="1 2">UAMH4076</strain>
    </source>
</reference>
<organism evidence="1 2">
    <name type="scientific">[Emmonsia] crescens</name>
    <dbReference type="NCBI Taxonomy" id="73230"/>
    <lineage>
        <taxon>Eukaryota</taxon>
        <taxon>Fungi</taxon>
        <taxon>Dikarya</taxon>
        <taxon>Ascomycota</taxon>
        <taxon>Pezizomycotina</taxon>
        <taxon>Eurotiomycetes</taxon>
        <taxon>Eurotiomycetidae</taxon>
        <taxon>Onygenales</taxon>
        <taxon>Ajellomycetaceae</taxon>
        <taxon>Emergomyces</taxon>
    </lineage>
</organism>
<accession>A0A2B7ZV02</accession>
<dbReference type="VEuPathDB" id="FungiDB:EMCG_06393"/>
<evidence type="ECO:0000313" key="2">
    <source>
        <dbReference type="Proteomes" id="UP000226031"/>
    </source>
</evidence>
<dbReference type="EMBL" id="PDND01000002">
    <property type="protein sequence ID" value="PGH37013.1"/>
    <property type="molecule type" value="Genomic_DNA"/>
</dbReference>
<evidence type="ECO:0000313" key="1">
    <source>
        <dbReference type="EMBL" id="PGH37013.1"/>
    </source>
</evidence>
<sequence>MSLCTYDGIAGRDLNLDVKHRAYPNVFVLPQCQSPVFDINERIRERALDPNDLHDERKEFHVNIPTLIKLYKEGKMPDPNEKPTYLRDGKIMLREEYLANQIGAWEEVLTD</sequence>
<gene>
    <name evidence="1" type="ORF">GX50_00249</name>
</gene>
<dbReference type="Proteomes" id="UP000226031">
    <property type="component" value="Unassembled WGS sequence"/>
</dbReference>
<protein>
    <submittedName>
        <fullName evidence="1">Uncharacterized protein</fullName>
    </submittedName>
</protein>
<dbReference type="AlphaFoldDB" id="A0A2B7ZV02"/>
<keyword evidence="2" id="KW-1185">Reference proteome</keyword>
<proteinExistence type="predicted"/>